<dbReference type="GO" id="GO:0003677">
    <property type="term" value="F:DNA binding"/>
    <property type="evidence" value="ECO:0007669"/>
    <property type="project" value="InterPro"/>
</dbReference>
<sequence length="441" mass="50064">MGRPTFKIDQVRLRALREEQGLTQAMVAKKVAEQLGTPDTQSLGRHYQRIEESGQTSTKYARALATVLDVSVPLLQGHENPDPPDYLRHIQGLLKEQLDTGTNHALQDLLEHHAKDDPEQALAYLTEDVAERIEHVLLVRNPAKMANLMQLTGLSETDLLAPANVRGFWFLSVGSRILNCTEVVDGASAVSWRIGEIIAEYLNSWGSDSTVRMWHDKPWFRIEITRPRLRDRMLIDFTRCQPDATGLRWIEAGWRDEFLLLPAIIDHAYKTADVVTDFSNKTLPSDLHRLRLVVTEHEGMPCKELRRMVVRGRIDDMPESVKENFAKECSSRLLFVSWLTSGLRDALMPHLVAHPASHWYVSTCGAAAVEIKCEDPRFPGAACAELRYRIMLVEEVGPRTFDRVPVRKSDLEQLQKHIEKWLAEGFSPAADDEPVPDFEPI</sequence>
<proteinExistence type="predicted"/>
<dbReference type="SMART" id="SM00530">
    <property type="entry name" value="HTH_XRE"/>
    <property type="match status" value="1"/>
</dbReference>
<dbReference type="CDD" id="cd00093">
    <property type="entry name" value="HTH_XRE"/>
    <property type="match status" value="1"/>
</dbReference>
<dbReference type="InterPro" id="IPR010982">
    <property type="entry name" value="Lambda_DNA-bd_dom_sf"/>
</dbReference>
<gene>
    <name evidence="2" type="ORF">B0G62_12088</name>
</gene>
<evidence type="ECO:0000313" key="3">
    <source>
        <dbReference type="Proteomes" id="UP000237381"/>
    </source>
</evidence>
<dbReference type="Proteomes" id="UP000237381">
    <property type="component" value="Unassembled WGS sequence"/>
</dbReference>
<dbReference type="InterPro" id="IPR001387">
    <property type="entry name" value="Cro/C1-type_HTH"/>
</dbReference>
<evidence type="ECO:0000313" key="2">
    <source>
        <dbReference type="EMBL" id="POR47095.1"/>
    </source>
</evidence>
<dbReference type="PROSITE" id="PS50943">
    <property type="entry name" value="HTH_CROC1"/>
    <property type="match status" value="1"/>
</dbReference>
<dbReference type="AlphaFoldDB" id="A0A2S4LXI6"/>
<reference evidence="2 3" key="1">
    <citation type="submission" date="2018-01" db="EMBL/GenBank/DDBJ databases">
        <title>Genomic Encyclopedia of Type Strains, Phase III (KMG-III): the genomes of soil and plant-associated and newly described type strains.</title>
        <authorList>
            <person name="Whitman W."/>
        </authorList>
    </citation>
    <scope>NUCLEOTIDE SEQUENCE [LARGE SCALE GENOMIC DNA]</scope>
    <source>
        <strain evidence="2 3">JCM 18070</strain>
    </source>
</reference>
<accession>A0A2S4LXI6</accession>
<dbReference type="EMBL" id="PQGA01000020">
    <property type="protein sequence ID" value="POR47095.1"/>
    <property type="molecule type" value="Genomic_DNA"/>
</dbReference>
<protein>
    <recommendedName>
        <fullName evidence="1">HTH cro/C1-type domain-containing protein</fullName>
    </recommendedName>
</protein>
<dbReference type="OrthoDB" id="9152613at2"/>
<keyword evidence="3" id="KW-1185">Reference proteome</keyword>
<dbReference type="RefSeq" id="WP_103707046.1">
    <property type="nucleotide sequence ID" value="NZ_PQGA01000020.1"/>
</dbReference>
<feature type="domain" description="HTH cro/C1-type" evidence="1">
    <location>
        <begin position="13"/>
        <end position="75"/>
    </location>
</feature>
<name>A0A2S4LXI6_9BURK</name>
<evidence type="ECO:0000259" key="1">
    <source>
        <dbReference type="PROSITE" id="PS50943"/>
    </source>
</evidence>
<comment type="caution">
    <text evidence="2">The sequence shown here is derived from an EMBL/GenBank/DDBJ whole genome shotgun (WGS) entry which is preliminary data.</text>
</comment>
<dbReference type="Gene3D" id="1.10.260.40">
    <property type="entry name" value="lambda repressor-like DNA-binding domains"/>
    <property type="match status" value="1"/>
</dbReference>
<organism evidence="2 3">
    <name type="scientific">Paraburkholderia eburnea</name>
    <dbReference type="NCBI Taxonomy" id="1189126"/>
    <lineage>
        <taxon>Bacteria</taxon>
        <taxon>Pseudomonadati</taxon>
        <taxon>Pseudomonadota</taxon>
        <taxon>Betaproteobacteria</taxon>
        <taxon>Burkholderiales</taxon>
        <taxon>Burkholderiaceae</taxon>
        <taxon>Paraburkholderia</taxon>
    </lineage>
</organism>